<accession>A0A0K8MCQ8</accession>
<comment type="caution">
    <text evidence="2">The sequence shown here is derived from an EMBL/GenBank/DDBJ whole genome shotgun (WGS) entry which is preliminary data.</text>
</comment>
<dbReference type="Pfam" id="PF13701">
    <property type="entry name" value="DDE_Tnp_1_4"/>
    <property type="match status" value="1"/>
</dbReference>
<feature type="domain" description="Transposase DDE" evidence="1">
    <location>
        <begin position="26"/>
        <end position="183"/>
    </location>
</feature>
<organism evidence="2 3">
    <name type="scientific">Caedimonas varicaedens</name>
    <dbReference type="NCBI Taxonomy" id="1629334"/>
    <lineage>
        <taxon>Bacteria</taxon>
        <taxon>Pseudomonadati</taxon>
        <taxon>Pseudomonadota</taxon>
        <taxon>Alphaproteobacteria</taxon>
        <taxon>Holosporales</taxon>
        <taxon>Caedimonadaceae</taxon>
        <taxon>Caedimonas</taxon>
    </lineage>
</organism>
<proteinExistence type="predicted"/>
<gene>
    <name evidence="2" type="ORF">Cva_00984</name>
</gene>
<reference evidence="2 3" key="1">
    <citation type="submission" date="2015-03" db="EMBL/GenBank/DDBJ databases">
        <title>Caedibacter varicaedens, whole genome shotgun sequence.</title>
        <authorList>
            <person name="Suzuki H."/>
            <person name="Dapper A.L."/>
            <person name="Gibson A.K."/>
            <person name="Jackson C."/>
            <person name="Lee H."/>
            <person name="Pejaver V.R."/>
            <person name="Doak T."/>
            <person name="Lynch M."/>
        </authorList>
    </citation>
    <scope>NUCLEOTIDE SEQUENCE [LARGE SCALE GENOMIC DNA]</scope>
</reference>
<name>A0A0K8MCQ8_9PROT</name>
<evidence type="ECO:0000259" key="1">
    <source>
        <dbReference type="Pfam" id="PF13701"/>
    </source>
</evidence>
<dbReference type="EMBL" id="BBVC01000044">
    <property type="protein sequence ID" value="GAO98335.1"/>
    <property type="molecule type" value="Genomic_DNA"/>
</dbReference>
<keyword evidence="3" id="KW-1185">Reference proteome</keyword>
<sequence length="183" mass="21348">MPAARHSVGLKTGQTDLWLLFSMRFLYLRPSSKDGAHDAWTILSLLVKGFRKAWSDAQIIFRGDSGFCRHKMLEWCDRQGVFYIVGIPRNQRLVKLLAPTLDKAQQAFNASQEKQREFTDFMYSAGSWKRERRIIGKAEVTLQGTNPRFIFTNLEGENQHLYDHMYCARDNMENRIKEVQLDL</sequence>
<evidence type="ECO:0000313" key="3">
    <source>
        <dbReference type="Proteomes" id="UP000036771"/>
    </source>
</evidence>
<dbReference type="AlphaFoldDB" id="A0A0K8MCQ8"/>
<dbReference type="InterPro" id="IPR025668">
    <property type="entry name" value="Tnp_DDE_dom"/>
</dbReference>
<evidence type="ECO:0000313" key="2">
    <source>
        <dbReference type="EMBL" id="GAO98335.1"/>
    </source>
</evidence>
<dbReference type="OrthoDB" id="476248at2"/>
<protein>
    <submittedName>
        <fullName evidence="2">Transposase DDE domain protein</fullName>
    </submittedName>
</protein>
<dbReference type="Proteomes" id="UP000036771">
    <property type="component" value="Unassembled WGS sequence"/>
</dbReference>